<evidence type="ECO:0000313" key="2">
    <source>
        <dbReference type="EMBL" id="EJD75324.1"/>
    </source>
</evidence>
<dbReference type="KEGG" id="loa:LOAG_17510"/>
<evidence type="ECO:0000256" key="1">
    <source>
        <dbReference type="SAM" id="MobiDB-lite"/>
    </source>
</evidence>
<reference evidence="2" key="1">
    <citation type="submission" date="2012-04" db="EMBL/GenBank/DDBJ databases">
        <title>The Genome Sequence of Loa loa.</title>
        <authorList>
            <consortium name="The Broad Institute Genome Sequencing Platform"/>
            <consortium name="Broad Institute Genome Sequencing Center for Infectious Disease"/>
            <person name="Nutman T.B."/>
            <person name="Fink D.L."/>
            <person name="Russ C."/>
            <person name="Young S."/>
            <person name="Zeng Q."/>
            <person name="Gargeya S."/>
            <person name="Alvarado L."/>
            <person name="Berlin A."/>
            <person name="Chapman S.B."/>
            <person name="Chen Z."/>
            <person name="Freedman E."/>
            <person name="Gellesch M."/>
            <person name="Goldberg J."/>
            <person name="Griggs A."/>
            <person name="Gujja S."/>
            <person name="Heilman E.R."/>
            <person name="Heiman D."/>
            <person name="Howarth C."/>
            <person name="Mehta T."/>
            <person name="Neiman D."/>
            <person name="Pearson M."/>
            <person name="Roberts A."/>
            <person name="Saif S."/>
            <person name="Shea T."/>
            <person name="Shenoy N."/>
            <person name="Sisk P."/>
            <person name="Stolte C."/>
            <person name="Sykes S."/>
            <person name="White J."/>
            <person name="Yandava C."/>
            <person name="Haas B."/>
            <person name="Henn M.R."/>
            <person name="Nusbaum C."/>
            <person name="Birren B."/>
        </authorList>
    </citation>
    <scope>NUCLEOTIDE SEQUENCE [LARGE SCALE GENOMIC DNA]</scope>
</reference>
<dbReference type="RefSeq" id="XP_020306196.1">
    <property type="nucleotide sequence ID" value="XM_020450172.1"/>
</dbReference>
<protein>
    <submittedName>
        <fullName evidence="2">Uncharacterized protein</fullName>
    </submittedName>
</protein>
<feature type="compositionally biased region" description="Basic residues" evidence="1">
    <location>
        <begin position="1067"/>
        <end position="1098"/>
    </location>
</feature>
<dbReference type="InParanoid" id="A0A1S0UKK3"/>
<organism evidence="2">
    <name type="scientific">Loa loa</name>
    <name type="common">Eye worm</name>
    <name type="synonym">Filaria loa</name>
    <dbReference type="NCBI Taxonomy" id="7209"/>
    <lineage>
        <taxon>Eukaryota</taxon>
        <taxon>Metazoa</taxon>
        <taxon>Ecdysozoa</taxon>
        <taxon>Nematoda</taxon>
        <taxon>Chromadorea</taxon>
        <taxon>Rhabditida</taxon>
        <taxon>Spirurina</taxon>
        <taxon>Spiruromorpha</taxon>
        <taxon>Filarioidea</taxon>
        <taxon>Onchocercidae</taxon>
        <taxon>Loa</taxon>
    </lineage>
</organism>
<dbReference type="OMA" id="MTTVYLQ"/>
<feature type="region of interest" description="Disordered" evidence="1">
    <location>
        <begin position="1067"/>
        <end position="1105"/>
    </location>
</feature>
<sequence length="1297" mass="145286">MSHVSDLTCDETMPSVDEVERRDGRRFFQQSVNVPIARIAPVLPSIALQQNSRQFVKTYIRSQANAPFPAGSNGSQKIVHYGTTSVSSIPQCAAAVPGRSKLVTIRPVGAGHSLLKSYDIAQLSGSPMTTVYLQQQHNLHLASAQQPVLSLSPSRARELEESRVVRSSPAAFTNCGNTDSRRYLTSGRSVVSVGDIPVRNSIRVNPIISSAEFLRGAKVVTRISDERTDIKPVMMPAPTLNIACPATNASVTTLHDTCIPVPAGQHDGSVGTSYPGPSARPTILRKNRESGSLSAVRRLIVAEAHPQTGPYQEVLTAPLTAVKDNSSLMCFKRTSATDTRMLSGAPCMSPNTRGIVARKTPAILIGNVVQNTKNFSDQVAVAGAVEVSPRKRLRKQNFECTNAEKMKLLINTERVVGDSFVTVKDELTWKSADLDCESREVEDPVPEKVPKRRSRVRIDNGVGTVSLQQCVSSSVPHQINSDSYTKVKRMKKAEMVLRNKLSASGVPAVVELDSSLWPVRNFVDEKRTSLQYGQIDRAVRETMETELNEKWIEEAEVQKIEDVTYLMCHIFGVEIAVPSNPCPNSQRILHRSRDVSATLCFFDEDKINGNNPSTVVDETLSHVATVMTKESVGSTVPKNVITLGTTSNIRNENGGKIQCRQFTEQKWKVLAQMLLCSGLKDRWQRFDRISGCERVMKRIYVKRWMLQEHFRTAKQSVLADVELNSNLVASLDDYSLMAAKKQAEKFLENYPICPPSTSDNVFEKNVDNEPVCVYKYLEEALEVYARSASSGVIGIGLISPQRGIQTSVRLSRGLQPFGYVSRRDPETEMLQAVAEVLAEIIEVIVKNDKEGREEGIEQQHLGRKRKKKDDHLFEIKIADRFGIFELPHTVPQASNSVVALYDNISQYTLSRKRKSEALDADDAFFMNIEKELNRKKKRVGGDKNLSRTLHSLSQVRAVHQRLSDMRKAECDNLNEATKQMLNLVRYSDPTSYIELINGHKEDCQPYDNESVREEKWQNRLLSFTKAVPSKIIPISRNYDANIAMKFHPPMNYTLKLFREKCIRPPKRFRSGMKRTRKSQSRRGRGRQRGSIAHSKKKSPTPELKLEDLEPHFTAAEMGAMFKKEFGMDMKTFRYERCSQQELHSTCSNQAQPLRSREGEEFRTTEVSAGNQSCTDCSLLNENKIVSVENGSAVINEVTAVMSGYPEIVESLKSEGRHGNGNDGSHVGFSMTVPYLDPTHNDEISLLEHVQTRGRHIREHFATLLHALRISELLTVKAIKMFRDYTTDLFDRENRGAS</sequence>
<dbReference type="GeneID" id="9945907"/>
<dbReference type="OrthoDB" id="5817536at2759"/>
<dbReference type="EMBL" id="JH712150">
    <property type="protein sequence ID" value="EJD75324.1"/>
    <property type="molecule type" value="Genomic_DNA"/>
</dbReference>
<dbReference type="CTD" id="9945907"/>
<gene>
    <name evidence="2" type="ORF">LOAG_17510</name>
</gene>
<proteinExistence type="predicted"/>
<accession>A0A1S0UKK3</accession>
<name>A0A1S0UKK3_LOALO</name>